<proteinExistence type="predicted"/>
<dbReference type="EMBL" id="QTSX02006724">
    <property type="protein sequence ID" value="KAJ9052256.1"/>
    <property type="molecule type" value="Genomic_DNA"/>
</dbReference>
<comment type="caution">
    <text evidence="1">The sequence shown here is derived from an EMBL/GenBank/DDBJ whole genome shotgun (WGS) entry which is preliminary data.</text>
</comment>
<protein>
    <submittedName>
        <fullName evidence="1">Uncharacterized protein</fullName>
    </submittedName>
</protein>
<organism evidence="1 2">
    <name type="scientific">Entomophthora muscae</name>
    <dbReference type="NCBI Taxonomy" id="34485"/>
    <lineage>
        <taxon>Eukaryota</taxon>
        <taxon>Fungi</taxon>
        <taxon>Fungi incertae sedis</taxon>
        <taxon>Zoopagomycota</taxon>
        <taxon>Entomophthoromycotina</taxon>
        <taxon>Entomophthoromycetes</taxon>
        <taxon>Entomophthorales</taxon>
        <taxon>Entomophthoraceae</taxon>
        <taxon>Entomophthora</taxon>
    </lineage>
</organism>
<accession>A0ACC2RQD8</accession>
<gene>
    <name evidence="1" type="ORF">DSO57_1036041</name>
</gene>
<evidence type="ECO:0000313" key="2">
    <source>
        <dbReference type="Proteomes" id="UP001165960"/>
    </source>
</evidence>
<sequence>MGLYISKLSIQALAVSHIDMHCLAFSQSMDTVDASGLVSENTLDGINLISASDGKVLLGDLHGVQQTIMHDF</sequence>
<reference evidence="1" key="1">
    <citation type="submission" date="2022-04" db="EMBL/GenBank/DDBJ databases">
        <title>Genome of the entomopathogenic fungus Entomophthora muscae.</title>
        <authorList>
            <person name="Elya C."/>
            <person name="Lovett B.R."/>
            <person name="Lee E."/>
            <person name="Macias A.M."/>
            <person name="Hajek A.E."/>
            <person name="De Bivort B.L."/>
            <person name="Kasson M.T."/>
            <person name="De Fine Licht H.H."/>
            <person name="Stajich J.E."/>
        </authorList>
    </citation>
    <scope>NUCLEOTIDE SEQUENCE</scope>
    <source>
        <strain evidence="1">Berkeley</strain>
    </source>
</reference>
<evidence type="ECO:0000313" key="1">
    <source>
        <dbReference type="EMBL" id="KAJ9052256.1"/>
    </source>
</evidence>
<name>A0ACC2RQD8_9FUNG</name>
<dbReference type="Proteomes" id="UP001165960">
    <property type="component" value="Unassembled WGS sequence"/>
</dbReference>
<keyword evidence="2" id="KW-1185">Reference proteome</keyword>